<proteinExistence type="predicted"/>
<gene>
    <name evidence="2" type="ordered locus">Despr_2611</name>
</gene>
<dbReference type="AlphaFoldDB" id="A0A7U4DQ79"/>
<reference evidence="2 3" key="1">
    <citation type="journal article" date="2011" name="Stand. Genomic Sci.">
        <title>Complete genome sequence of Desulfobulbus propionicus type strain (1pr3).</title>
        <authorList>
            <person name="Pagani I."/>
            <person name="Lapidus A."/>
            <person name="Nolan M."/>
            <person name="Lucas S."/>
            <person name="Hammon N."/>
            <person name="Deshpande S."/>
            <person name="Cheng J.F."/>
            <person name="Chertkov O."/>
            <person name="Davenport K."/>
            <person name="Tapia R."/>
            <person name="Han C."/>
            <person name="Goodwin L."/>
            <person name="Pitluck S."/>
            <person name="Liolios K."/>
            <person name="Mavromatis K."/>
            <person name="Ivanova N."/>
            <person name="Mikhailova N."/>
            <person name="Pati A."/>
            <person name="Chen A."/>
            <person name="Palaniappan K."/>
            <person name="Land M."/>
            <person name="Hauser L."/>
            <person name="Chang Y.J."/>
            <person name="Jeffries C.D."/>
            <person name="Detter J.C."/>
            <person name="Brambilla E."/>
            <person name="Kannan K.P."/>
            <person name="Djao O.D."/>
            <person name="Rohde M."/>
            <person name="Pukall R."/>
            <person name="Spring S."/>
            <person name="Goker M."/>
            <person name="Sikorski J."/>
            <person name="Woyke T."/>
            <person name="Bristow J."/>
            <person name="Eisen J.A."/>
            <person name="Markowitz V."/>
            <person name="Hugenholtz P."/>
            <person name="Kyrpides N.C."/>
            <person name="Klenk H.P."/>
        </authorList>
    </citation>
    <scope>NUCLEOTIDE SEQUENCE [LARGE SCALE GENOMIC DNA]</scope>
    <source>
        <strain evidence="3">ATCC 33891 / DSM 2032 / 1pr3</strain>
    </source>
</reference>
<name>A0A7U4DQ79_DESPD</name>
<organism evidence="2 3">
    <name type="scientific">Desulfobulbus propionicus (strain ATCC 33891 / DSM 2032 / VKM B-1956 / 1pr3)</name>
    <dbReference type="NCBI Taxonomy" id="577650"/>
    <lineage>
        <taxon>Bacteria</taxon>
        <taxon>Pseudomonadati</taxon>
        <taxon>Thermodesulfobacteriota</taxon>
        <taxon>Desulfobulbia</taxon>
        <taxon>Desulfobulbales</taxon>
        <taxon>Desulfobulbaceae</taxon>
        <taxon>Desulfobulbus</taxon>
    </lineage>
</organism>
<dbReference type="EMBL" id="CP002364">
    <property type="protein sequence ID" value="ADW18747.1"/>
    <property type="molecule type" value="Genomic_DNA"/>
</dbReference>
<feature type="signal peptide" evidence="1">
    <location>
        <begin position="1"/>
        <end position="22"/>
    </location>
</feature>
<dbReference type="NCBIfam" id="NF040942">
    <property type="entry name" value="hypo_ExtJ"/>
    <property type="match status" value="1"/>
</dbReference>
<feature type="chain" id="PRO_5030522485" evidence="1">
    <location>
        <begin position="23"/>
        <end position="61"/>
    </location>
</feature>
<accession>A0A7U4DQ79</accession>
<dbReference type="Proteomes" id="UP000006365">
    <property type="component" value="Chromosome"/>
</dbReference>
<dbReference type="RefSeq" id="WP_015725273.1">
    <property type="nucleotide sequence ID" value="NC_014972.1"/>
</dbReference>
<protein>
    <submittedName>
        <fullName evidence="2">Uncharacterized protein</fullName>
    </submittedName>
</protein>
<evidence type="ECO:0000313" key="3">
    <source>
        <dbReference type="Proteomes" id="UP000006365"/>
    </source>
</evidence>
<evidence type="ECO:0000256" key="1">
    <source>
        <dbReference type="SAM" id="SignalP"/>
    </source>
</evidence>
<evidence type="ECO:0000313" key="2">
    <source>
        <dbReference type="EMBL" id="ADW18747.1"/>
    </source>
</evidence>
<sequence>MKKIVIGMMVAAFVLSAGAVFAAKCTVDSVDGNKVTVTCDKVDVKAGDNVTMKAKKALEGC</sequence>
<dbReference type="KEGG" id="dpr:Despr_2611"/>
<keyword evidence="3" id="KW-1185">Reference proteome</keyword>
<keyword evidence="1" id="KW-0732">Signal</keyword>